<feature type="transmembrane region" description="Helical" evidence="14">
    <location>
        <begin position="2057"/>
        <end position="2078"/>
    </location>
</feature>
<dbReference type="GeneTree" id="ENSGT00940000162104"/>
<comment type="subcellular location">
    <subcellularLocation>
        <location evidence="2">Cell membrane</location>
        <topology evidence="2">Multi-pass membrane protein</topology>
    </subcellularLocation>
    <subcellularLocation>
        <location evidence="1">Cell projection</location>
        <location evidence="1">Cilium</location>
    </subcellularLocation>
</comment>
<feature type="transmembrane region" description="Helical" evidence="14">
    <location>
        <begin position="1607"/>
        <end position="1628"/>
    </location>
</feature>
<evidence type="ECO:0000256" key="6">
    <source>
        <dbReference type="ARBA" id="ARBA00022737"/>
    </source>
</evidence>
<dbReference type="SMART" id="SM00308">
    <property type="entry name" value="LH2"/>
    <property type="match status" value="1"/>
</dbReference>
<dbReference type="InterPro" id="IPR057244">
    <property type="entry name" value="GAIN_B"/>
</dbReference>
<dbReference type="InterPro" id="IPR002859">
    <property type="entry name" value="PKD/REJ-like"/>
</dbReference>
<feature type="transmembrane region" description="Helical" evidence="14">
    <location>
        <begin position="1568"/>
        <end position="1587"/>
    </location>
</feature>
<dbReference type="Pfam" id="PF08016">
    <property type="entry name" value="PKD_channel"/>
    <property type="match status" value="1"/>
</dbReference>
<dbReference type="InterPro" id="IPR013122">
    <property type="entry name" value="PKD1_2_channel"/>
</dbReference>
<keyword evidence="5 14" id="KW-0812">Transmembrane</keyword>
<dbReference type="SUPFAM" id="SSF49299">
    <property type="entry name" value="PKD domain"/>
    <property type="match status" value="2"/>
</dbReference>
<name>A0A3Q2NUX1_FUNHE</name>
<dbReference type="PROSITE" id="PS51111">
    <property type="entry name" value="REJ"/>
    <property type="match status" value="1"/>
</dbReference>
<evidence type="ECO:0000256" key="3">
    <source>
        <dbReference type="ARBA" id="ARBA00007200"/>
    </source>
</evidence>
<keyword evidence="9 14" id="KW-0472">Membrane</keyword>
<feature type="compositionally biased region" description="Low complexity" evidence="13">
    <location>
        <begin position="480"/>
        <end position="493"/>
    </location>
</feature>
<dbReference type="Gene3D" id="2.60.40.10">
    <property type="entry name" value="Immunoglobulins"/>
    <property type="match status" value="3"/>
</dbReference>
<dbReference type="SUPFAM" id="SSF49723">
    <property type="entry name" value="Lipase/lipooxygenase domain (PLAT/LH2 domain)"/>
    <property type="match status" value="1"/>
</dbReference>
<keyword evidence="4" id="KW-1003">Cell membrane</keyword>
<evidence type="ECO:0000256" key="12">
    <source>
        <dbReference type="PROSITE-ProRule" id="PRU00152"/>
    </source>
</evidence>
<evidence type="ECO:0000313" key="20">
    <source>
        <dbReference type="Proteomes" id="UP000265000"/>
    </source>
</evidence>
<keyword evidence="11" id="KW-0966">Cell projection</keyword>
<evidence type="ECO:0000256" key="14">
    <source>
        <dbReference type="SAM" id="Phobius"/>
    </source>
</evidence>
<dbReference type="GO" id="GO:0005929">
    <property type="term" value="C:cilium"/>
    <property type="evidence" value="ECO:0007669"/>
    <property type="project" value="UniProtKB-SubCell"/>
</dbReference>
<dbReference type="InterPro" id="IPR035986">
    <property type="entry name" value="PKD_dom_sf"/>
</dbReference>
<dbReference type="Proteomes" id="UP000265000">
    <property type="component" value="Unplaced"/>
</dbReference>
<feature type="region of interest" description="Disordered" evidence="13">
    <location>
        <begin position="991"/>
        <end position="1019"/>
    </location>
</feature>
<feature type="region of interest" description="Disordered" evidence="13">
    <location>
        <begin position="572"/>
        <end position="619"/>
    </location>
</feature>
<keyword evidence="8" id="KW-0969">Cilium</keyword>
<evidence type="ECO:0000256" key="4">
    <source>
        <dbReference type="ARBA" id="ARBA00022475"/>
    </source>
</evidence>
<dbReference type="PANTHER" id="PTHR46730:SF4">
    <property type="entry name" value="POLYCYSTIC KIDNEY DISEASE PROTEIN 1-LIKE 1"/>
    <property type="match status" value="1"/>
</dbReference>
<dbReference type="GO" id="GO:0005886">
    <property type="term" value="C:plasma membrane"/>
    <property type="evidence" value="ECO:0007669"/>
    <property type="project" value="UniProtKB-SubCell"/>
</dbReference>
<feature type="compositionally biased region" description="Basic and acidic residues" evidence="13">
    <location>
        <begin position="535"/>
        <end position="546"/>
    </location>
</feature>
<evidence type="ECO:0000256" key="1">
    <source>
        <dbReference type="ARBA" id="ARBA00004138"/>
    </source>
</evidence>
<dbReference type="Pfam" id="PF00801">
    <property type="entry name" value="PKD"/>
    <property type="match status" value="2"/>
</dbReference>
<dbReference type="InterPro" id="IPR001024">
    <property type="entry name" value="PLAT/LH2_dom"/>
</dbReference>
<dbReference type="SMART" id="SM00089">
    <property type="entry name" value="PKD"/>
    <property type="match status" value="2"/>
</dbReference>
<dbReference type="Ensembl" id="ENSFHET00000011106.1">
    <property type="protein sequence ID" value="ENSFHEP00000003107.1"/>
    <property type="gene ID" value="ENSFHEG00000004012.1"/>
</dbReference>
<reference evidence="19" key="2">
    <citation type="submission" date="2025-09" db="UniProtKB">
        <authorList>
            <consortium name="Ensembl"/>
        </authorList>
    </citation>
    <scope>IDENTIFICATION</scope>
</reference>
<evidence type="ECO:0000259" key="16">
    <source>
        <dbReference type="PROSITE" id="PS50095"/>
    </source>
</evidence>
<evidence type="ECO:0000256" key="9">
    <source>
        <dbReference type="ARBA" id="ARBA00023136"/>
    </source>
</evidence>
<proteinExistence type="inferred from homology"/>
<dbReference type="GO" id="GO:0005261">
    <property type="term" value="F:monoatomic cation channel activity"/>
    <property type="evidence" value="ECO:0007669"/>
    <property type="project" value="TreeGrafter"/>
</dbReference>
<dbReference type="InterPro" id="IPR022409">
    <property type="entry name" value="PKD/Chitinase_dom"/>
</dbReference>
<evidence type="ECO:0000256" key="7">
    <source>
        <dbReference type="ARBA" id="ARBA00022989"/>
    </source>
</evidence>
<keyword evidence="6" id="KW-0677">Repeat</keyword>
<evidence type="ECO:0000256" key="10">
    <source>
        <dbReference type="ARBA" id="ARBA00023157"/>
    </source>
</evidence>
<comment type="caution">
    <text evidence="12">Lacks conserved residue(s) required for the propagation of feature annotation.</text>
</comment>
<evidence type="ECO:0000256" key="8">
    <source>
        <dbReference type="ARBA" id="ARBA00023069"/>
    </source>
</evidence>
<keyword evidence="7 14" id="KW-1133">Transmembrane helix</keyword>
<evidence type="ECO:0000256" key="5">
    <source>
        <dbReference type="ARBA" id="ARBA00022692"/>
    </source>
</evidence>
<feature type="domain" description="GAIN-B" evidence="17">
    <location>
        <begin position="1191"/>
        <end position="1342"/>
    </location>
</feature>
<dbReference type="InterPro" id="IPR013783">
    <property type="entry name" value="Ig-like_fold"/>
</dbReference>
<dbReference type="InterPro" id="IPR046791">
    <property type="entry name" value="Polycystin_dom"/>
</dbReference>
<organism evidence="19 20">
    <name type="scientific">Fundulus heteroclitus</name>
    <name type="common">Killifish</name>
    <name type="synonym">Mummichog</name>
    <dbReference type="NCBI Taxonomy" id="8078"/>
    <lineage>
        <taxon>Eukaryota</taxon>
        <taxon>Metazoa</taxon>
        <taxon>Chordata</taxon>
        <taxon>Craniata</taxon>
        <taxon>Vertebrata</taxon>
        <taxon>Euteleostomi</taxon>
        <taxon>Actinopterygii</taxon>
        <taxon>Neopterygii</taxon>
        <taxon>Teleostei</taxon>
        <taxon>Neoteleostei</taxon>
        <taxon>Acanthomorphata</taxon>
        <taxon>Ovalentaria</taxon>
        <taxon>Atherinomorphae</taxon>
        <taxon>Cyprinodontiformes</taxon>
        <taxon>Fundulidae</taxon>
        <taxon>Fundulus</taxon>
    </lineage>
</organism>
<feature type="domain" description="PLAT" evidence="16">
    <location>
        <begin position="1403"/>
        <end position="1524"/>
    </location>
</feature>
<feature type="domain" description="REJ" evidence="18">
    <location>
        <begin position="196"/>
        <end position="885"/>
    </location>
</feature>
<evidence type="ECO:0000259" key="17">
    <source>
        <dbReference type="PROSITE" id="PS50221"/>
    </source>
</evidence>
<keyword evidence="20" id="KW-1185">Reference proteome</keyword>
<reference evidence="19" key="1">
    <citation type="submission" date="2025-08" db="UniProtKB">
        <authorList>
            <consortium name="Ensembl"/>
        </authorList>
    </citation>
    <scope>IDENTIFICATION</scope>
</reference>
<dbReference type="PROSITE" id="PS50221">
    <property type="entry name" value="GAIN_B"/>
    <property type="match status" value="1"/>
</dbReference>
<feature type="region of interest" description="Disordered" evidence="13">
    <location>
        <begin position="532"/>
        <end position="558"/>
    </location>
</feature>
<comment type="similarity">
    <text evidence="3">Belongs to the polycystin family.</text>
</comment>
<sequence>TRRQPRFCFSTASLVCATHQLRVNRTKVRAVRIYAERQVYPTNKDVVFLVVTDIPDPAEFFWDFGDSKFTRTSLRTITKRYDNPGSYKVVVAASWGETSVASDVFPVEVQRAVKLSRLAHRASVLRNQTLTMRCRVSAGTNLTFMWSFGDGPTRPGPSTAHHVFHRLGEFVVKVTASNLISSASLSSHVFVVDRACQPPPVKRMGPLKLQVKRQDVIHLGVTFEADVDCDISDGLDYTWTLFGSGGQIIPLPDTDTQSQSLMLPSHLLQYDTYTATARVQVIGSVVYSNYTVTFQVKPSPPVAFIQGGTNFFIDKESSNMVTLDGQKSYDPDFPRNPLSYRWTCKPVSIITSSCFHQDIPTSSPVLRFPTSLLEPKFDQFQFTLTVTSGARSASSEAFLTVASHLTGKVSVFCHQCLGDRVNWDQPFSVSALCEDCSVRSELTEYTWSLYLVNASSKPIMEVPFCYTVDASDPSAIRENPTTSTLTPETSSLHPPVPRMSQNRHVAGASFPASLVEKVSGPKFQPQILYLGQKRTASEESRDESDKLGLSSSEPSQTSVLDHISLIDASGEFPSESSADWKDAFPLMEGDPGAGSDDYDVPYPSVEEGDPEMSAGRLNDAESFNPGDESVFDLTLLNNEGSNLVDPKPSVANQEPTLLDSHQEAVERGLFESYTYTGISSTLVTFRPFSLRPRSMYMLFSIIYDTFRNNLIGRTQLFLKTNPAPEGVACQVQPVEGMELHTPFSIFCSSGQADLEYKYSYSVGGNPPWILYQGRDFQYYFSLPSGDPSDDYEVTIYTEIRSSGSGSATKPCPVTVRVRPSFLRSTSSSSSSHQDPALKLSESLRNLSTLIQLGNPVEIRNFILLLTSVLNRLSQDAEANACAQRHTRNVLICTLCELQGGDQKSLTDNIFILNELLQVTNQVTLMSVRHVASHVRSVSEKLPEVSADQATLHSLINSLSHCLLVVTGCSCTPETPQAFNSTRVSGAGSLVAESRKDSENASDGCAQSPSSTPDLEHGGEVPAKRLAQLGEEILRSAADLMLVRPRMFLDTILQMAHRVETGLMTLLASSQNQSSSIIRSGFTSVHMPAALIQRVFGRHPGRQQQQPCVLRVLTELSRNFYPRDTRPPQHKTTPACFSQLTGPVVDLSLFECSTRRKIHIHPLPEPVNTEMQLPQRNESSQHLLLRGQVSYHNFSISQELLQRAIQVTVVFTPPSSRPFPIMLLFRMFERPTPSMHHLQRIHQWEQNTMRLTLPPSYLNAAGVAHIALLDADFRRVPRRKLQSQQIRYSVTVDSSLCLSWDGQQGTWTRHDCRTHQTDSSPAVTCSCYHLRPLTVFQQQVQSSQDTGPLDPFLSPSIDLTVLGTLAVLLVLYILGLLWSHRADVVSKENQKAHYVSDNDPADPYFYAVCVHTGLCSAARMTAKVYIVLYGADGFSQTKELQVPGCSLFRRNATDTFILSAADSLGPVWGVHIWHDDSGSSPDWYLKQVVVSEVKPRRAEARSWLFVGECWLAVNKGDGRVERMLRVCSEEIHFAKTLLLRFSDFSADFHTWLCVHGCPSPSSFTHTQRLSVCMLLVLGYACANAVIISRTDDQLPFEVGVVDVSVVSVTTGLLSVMVALPVATLTSLLFRLTGNRAVASGDPRANHTKTARGDFQGQVRFGLSSSFLCFFFCFFLLLCWNLCVCTGGLVSCSSCNLTFLYWVMLQSSFKSNLHEFSGIFLFSQLLRARQRARLLRLARPPTPAELRRTRRKRRREALIQETLRDSSLCAVMLLLTAFIISGSSVEQHQSLNEAVKRHFTGYSVNGIKTHEDWWKWTQSILLDSLYQESSQPHVLIGEPVVQKRDFSRLSRPGSFCRSEAASKLRSLQTSSWVGRRTVALKVQFAVYSPAPRLFSSVSLVAERRPDGALLTSASVRSVRVLHSPALRDHVATVCQLLFLFLSLLQASIRASSAAQQGLMGCWRTPCTWLDAVLLAVTLVCYGCFIRRSSMIVDVARLLQTQHGGYVDVGAVANWEQNIRTVWGVILFLLSVKCVALLGLNRTFSSSAAVLSQTLSSLFWLLVSGLTLLLALSSSATLLYAESSWAFSSLPRSLQTLLCHYRGPRVTQSRLHAGQDVSHWALRFLTTTAVWTAMVHISYLCSPVSFFKTYALEELESSVDELLFRLSVLSNTMQHTLRDHGYREEASPVISASPPSSHMETQVSQTCRHFVKDYCPLSQVEAEIQTTSEGTDEVLKMKNWLASSEPTSLKRFMAEDICDNRPELQTRANGSCWFIKTHSKVVEALVHNEPGTVES</sequence>
<evidence type="ECO:0000313" key="19">
    <source>
        <dbReference type="Ensembl" id="ENSFHEP00000003107.1"/>
    </source>
</evidence>
<dbReference type="Pfam" id="PF20519">
    <property type="entry name" value="Polycystin_dom"/>
    <property type="match status" value="1"/>
</dbReference>
<dbReference type="Pfam" id="PF01477">
    <property type="entry name" value="PLAT"/>
    <property type="match status" value="1"/>
</dbReference>
<feature type="transmembrane region" description="Helical" evidence="14">
    <location>
        <begin position="1358"/>
        <end position="1377"/>
    </location>
</feature>
<evidence type="ECO:0000256" key="13">
    <source>
        <dbReference type="SAM" id="MobiDB-lite"/>
    </source>
</evidence>
<dbReference type="PANTHER" id="PTHR46730">
    <property type="entry name" value="POLYCYSTIN-1"/>
    <property type="match status" value="1"/>
</dbReference>
<dbReference type="InterPro" id="IPR036392">
    <property type="entry name" value="PLAT/LH2_dom_sf"/>
</dbReference>
<dbReference type="PROSITE" id="PS50093">
    <property type="entry name" value="PKD"/>
    <property type="match status" value="2"/>
</dbReference>
<evidence type="ECO:0000256" key="11">
    <source>
        <dbReference type="ARBA" id="ARBA00023273"/>
    </source>
</evidence>
<dbReference type="InterPro" id="IPR000601">
    <property type="entry name" value="PKD_dom"/>
</dbReference>
<feature type="compositionally biased region" description="Polar residues" evidence="13">
    <location>
        <begin position="549"/>
        <end position="558"/>
    </location>
</feature>
<evidence type="ECO:0000256" key="2">
    <source>
        <dbReference type="ARBA" id="ARBA00004651"/>
    </source>
</evidence>
<keyword evidence="10" id="KW-1015">Disulfide bond</keyword>
<feature type="transmembrane region" description="Helical" evidence="14">
    <location>
        <begin position="2019"/>
        <end position="2037"/>
    </location>
</feature>
<feature type="domain" description="PKD" evidence="15">
    <location>
        <begin position="56"/>
        <end position="94"/>
    </location>
</feature>
<dbReference type="PROSITE" id="PS50095">
    <property type="entry name" value="PLAT"/>
    <property type="match status" value="1"/>
</dbReference>
<feature type="transmembrane region" description="Helical" evidence="14">
    <location>
        <begin position="1966"/>
        <end position="1983"/>
    </location>
</feature>
<dbReference type="InterPro" id="IPR014010">
    <property type="entry name" value="REJ_dom"/>
</dbReference>
<dbReference type="CDD" id="cd00146">
    <property type="entry name" value="PKD"/>
    <property type="match status" value="2"/>
</dbReference>
<feature type="domain" description="PKD" evidence="15">
    <location>
        <begin position="137"/>
        <end position="191"/>
    </location>
</feature>
<evidence type="ECO:0000259" key="18">
    <source>
        <dbReference type="PROSITE" id="PS51111"/>
    </source>
</evidence>
<dbReference type="GO" id="GO:0006816">
    <property type="term" value="P:calcium ion transport"/>
    <property type="evidence" value="ECO:0007669"/>
    <property type="project" value="TreeGrafter"/>
</dbReference>
<feature type="region of interest" description="Disordered" evidence="13">
    <location>
        <begin position="476"/>
        <end position="498"/>
    </location>
</feature>
<protein>
    <submittedName>
        <fullName evidence="19">Polycystin 1 like 1, transient receptor potential channel interacting</fullName>
    </submittedName>
</protein>
<accession>A0A3Q2NUX1</accession>
<dbReference type="STRING" id="8078.ENSFHEP00000003107"/>
<feature type="transmembrane region" description="Helical" evidence="14">
    <location>
        <begin position="1665"/>
        <end position="1687"/>
    </location>
</feature>
<evidence type="ECO:0000259" key="15">
    <source>
        <dbReference type="PROSITE" id="PS50093"/>
    </source>
</evidence>
<dbReference type="Pfam" id="PF02010">
    <property type="entry name" value="REJ"/>
    <property type="match status" value="2"/>
</dbReference>
<dbReference type="Gene3D" id="2.60.60.20">
    <property type="entry name" value="PLAT/LH2 domain"/>
    <property type="match status" value="1"/>
</dbReference>